<evidence type="ECO:0000313" key="2">
    <source>
        <dbReference type="Proteomes" id="UP000586042"/>
    </source>
</evidence>
<dbReference type="InterPro" id="IPR021373">
    <property type="entry name" value="DUF2993"/>
</dbReference>
<dbReference type="AlphaFoldDB" id="A0A7Y6IH76"/>
<keyword evidence="2" id="KW-1185">Reference proteome</keyword>
<dbReference type="RefSeq" id="WP_175595619.1">
    <property type="nucleotide sequence ID" value="NZ_JABWGN010000028.1"/>
</dbReference>
<organism evidence="1 2">
    <name type="scientific">Nonomuraea montanisoli</name>
    <dbReference type="NCBI Taxonomy" id="2741721"/>
    <lineage>
        <taxon>Bacteria</taxon>
        <taxon>Bacillati</taxon>
        <taxon>Actinomycetota</taxon>
        <taxon>Actinomycetes</taxon>
        <taxon>Streptosporangiales</taxon>
        <taxon>Streptosporangiaceae</taxon>
        <taxon>Nonomuraea</taxon>
    </lineage>
</organism>
<gene>
    <name evidence="1" type="ORF">HTZ77_43280</name>
</gene>
<dbReference type="EMBL" id="JABWGN010000028">
    <property type="protein sequence ID" value="NUW38175.1"/>
    <property type="molecule type" value="Genomic_DNA"/>
</dbReference>
<sequence>MRKLLVFLIVLGVLLAVVDRVAVAGVERDLSTRIAASADLDRQPEVSIEGFPFLTQAVSGRYPEVRFDLGTLTYGGVPVKNLQGIANDVTAPLADVLQNRAEVRAGRLTVRGTLTRETIDKYAPKGVRISGNGSRLVASGEVMVGVNKVKFDAEMKIEVVDGGIRLRAQKIAGVPDAVAGLVSYPIPFKGDLPFDVKVTGVRNVADGLEFTAEAENVPFSGQRLGAR</sequence>
<name>A0A7Y6IH76_9ACTN</name>
<evidence type="ECO:0000313" key="1">
    <source>
        <dbReference type="EMBL" id="NUW38175.1"/>
    </source>
</evidence>
<dbReference type="Pfam" id="PF11209">
    <property type="entry name" value="LmeA"/>
    <property type="match status" value="1"/>
</dbReference>
<dbReference type="Proteomes" id="UP000586042">
    <property type="component" value="Unassembled WGS sequence"/>
</dbReference>
<proteinExistence type="predicted"/>
<protein>
    <submittedName>
        <fullName evidence="1">DUF2993 domain-containing protein</fullName>
    </submittedName>
</protein>
<comment type="caution">
    <text evidence="1">The sequence shown here is derived from an EMBL/GenBank/DDBJ whole genome shotgun (WGS) entry which is preliminary data.</text>
</comment>
<accession>A0A7Y6IH76</accession>
<reference evidence="1 2" key="1">
    <citation type="submission" date="2020-06" db="EMBL/GenBank/DDBJ databases">
        <title>Nonomuraea sp. SMC257, a novel actinomycete isolated from soil.</title>
        <authorList>
            <person name="Chanama M."/>
        </authorList>
    </citation>
    <scope>NUCLEOTIDE SEQUENCE [LARGE SCALE GENOMIC DNA]</scope>
    <source>
        <strain evidence="1 2">SMC257</strain>
    </source>
</reference>